<keyword evidence="9 14" id="KW-0547">Nucleotide-binding</keyword>
<comment type="catalytic activity">
    <reaction evidence="1 14 15">
        <text>(R)-pantothenate + ATP = (R)-4'-phosphopantothenate + ADP + H(+)</text>
        <dbReference type="Rhea" id="RHEA:16373"/>
        <dbReference type="ChEBI" id="CHEBI:10986"/>
        <dbReference type="ChEBI" id="CHEBI:15378"/>
        <dbReference type="ChEBI" id="CHEBI:29032"/>
        <dbReference type="ChEBI" id="CHEBI:30616"/>
        <dbReference type="ChEBI" id="CHEBI:456216"/>
        <dbReference type="EC" id="2.7.1.33"/>
    </reaction>
</comment>
<evidence type="ECO:0000256" key="15">
    <source>
        <dbReference type="RuleBase" id="RU003530"/>
    </source>
</evidence>
<keyword evidence="19" id="KW-1185">Reference proteome</keyword>
<evidence type="ECO:0000256" key="13">
    <source>
        <dbReference type="ARBA" id="ARBA00032866"/>
    </source>
</evidence>
<organism evidence="18 19">
    <name type="scientific">Luteococcus peritonei</name>
    <dbReference type="NCBI Taxonomy" id="88874"/>
    <lineage>
        <taxon>Bacteria</taxon>
        <taxon>Bacillati</taxon>
        <taxon>Actinomycetota</taxon>
        <taxon>Actinomycetes</taxon>
        <taxon>Propionibacteriales</taxon>
        <taxon>Propionibacteriaceae</taxon>
        <taxon>Luteococcus</taxon>
    </lineage>
</organism>
<evidence type="ECO:0000256" key="9">
    <source>
        <dbReference type="ARBA" id="ARBA00022741"/>
    </source>
</evidence>
<dbReference type="EC" id="2.7.1.33" evidence="5 14"/>
<evidence type="ECO:0000256" key="1">
    <source>
        <dbReference type="ARBA" id="ARBA00001206"/>
    </source>
</evidence>
<evidence type="ECO:0000256" key="8">
    <source>
        <dbReference type="ARBA" id="ARBA00022679"/>
    </source>
</evidence>
<name>A0ABW4RS53_9ACTN</name>
<evidence type="ECO:0000259" key="17">
    <source>
        <dbReference type="Pfam" id="PF00485"/>
    </source>
</evidence>
<dbReference type="PIRSF" id="PIRSF000545">
    <property type="entry name" value="Pantothenate_kin"/>
    <property type="match status" value="1"/>
</dbReference>
<dbReference type="GO" id="GO:0004594">
    <property type="term" value="F:pantothenate kinase activity"/>
    <property type="evidence" value="ECO:0007669"/>
    <property type="project" value="UniProtKB-EC"/>
</dbReference>
<evidence type="ECO:0000256" key="4">
    <source>
        <dbReference type="ARBA" id="ARBA00006087"/>
    </source>
</evidence>
<evidence type="ECO:0000256" key="2">
    <source>
        <dbReference type="ARBA" id="ARBA00004496"/>
    </source>
</evidence>
<comment type="similarity">
    <text evidence="4 14 15">Belongs to the prokaryotic pantothenate kinase family.</text>
</comment>
<dbReference type="InterPro" id="IPR027417">
    <property type="entry name" value="P-loop_NTPase"/>
</dbReference>
<evidence type="ECO:0000256" key="7">
    <source>
        <dbReference type="ARBA" id="ARBA00022490"/>
    </source>
</evidence>
<evidence type="ECO:0000256" key="5">
    <source>
        <dbReference type="ARBA" id="ARBA00012102"/>
    </source>
</evidence>
<dbReference type="InterPro" id="IPR006083">
    <property type="entry name" value="PRK/URK"/>
</dbReference>
<dbReference type="RefSeq" id="WP_343871941.1">
    <property type="nucleotide sequence ID" value="NZ_BAAAIX010000003.1"/>
</dbReference>
<dbReference type="NCBIfam" id="TIGR00554">
    <property type="entry name" value="panK_bact"/>
    <property type="match status" value="1"/>
</dbReference>
<feature type="binding site" evidence="14">
    <location>
        <begin position="106"/>
        <end position="113"/>
    </location>
    <ligand>
        <name>ATP</name>
        <dbReference type="ChEBI" id="CHEBI:30616"/>
    </ligand>
</feature>
<dbReference type="Pfam" id="PF00485">
    <property type="entry name" value="PRK"/>
    <property type="match status" value="1"/>
</dbReference>
<keyword evidence="11 14" id="KW-0067">ATP-binding</keyword>
<evidence type="ECO:0000256" key="14">
    <source>
        <dbReference type="HAMAP-Rule" id="MF_00215"/>
    </source>
</evidence>
<dbReference type="Gene3D" id="3.40.50.300">
    <property type="entry name" value="P-loop containing nucleotide triphosphate hydrolases"/>
    <property type="match status" value="1"/>
</dbReference>
<evidence type="ECO:0000256" key="6">
    <source>
        <dbReference type="ARBA" id="ARBA00015080"/>
    </source>
</evidence>
<dbReference type="CDD" id="cd02025">
    <property type="entry name" value="PanK"/>
    <property type="match status" value="1"/>
</dbReference>
<protein>
    <recommendedName>
        <fullName evidence="6 14">Pantothenate kinase</fullName>
        <ecNumber evidence="5 14">2.7.1.33</ecNumber>
    </recommendedName>
    <alternativeName>
        <fullName evidence="13 14">Pantothenic acid kinase</fullName>
    </alternativeName>
</protein>
<reference evidence="19" key="1">
    <citation type="journal article" date="2019" name="Int. J. Syst. Evol. Microbiol.">
        <title>The Global Catalogue of Microorganisms (GCM) 10K type strain sequencing project: providing services to taxonomists for standard genome sequencing and annotation.</title>
        <authorList>
            <consortium name="The Broad Institute Genomics Platform"/>
            <consortium name="The Broad Institute Genome Sequencing Center for Infectious Disease"/>
            <person name="Wu L."/>
            <person name="Ma J."/>
        </authorList>
    </citation>
    <scope>NUCLEOTIDE SEQUENCE [LARGE SCALE GENOMIC DNA]</scope>
    <source>
        <strain evidence="19">CAIM 431</strain>
    </source>
</reference>
<evidence type="ECO:0000256" key="3">
    <source>
        <dbReference type="ARBA" id="ARBA00005225"/>
    </source>
</evidence>
<evidence type="ECO:0000313" key="19">
    <source>
        <dbReference type="Proteomes" id="UP001597326"/>
    </source>
</evidence>
<proteinExistence type="inferred from homology"/>
<keyword evidence="7 14" id="KW-0963">Cytoplasm</keyword>
<keyword evidence="8 14" id="KW-0808">Transferase</keyword>
<gene>
    <name evidence="14 18" type="primary">coaA</name>
    <name evidence="18" type="ORF">ACFSCS_01495</name>
</gene>
<dbReference type="EMBL" id="JBHUFZ010000003">
    <property type="protein sequence ID" value="MFD1888860.1"/>
    <property type="molecule type" value="Genomic_DNA"/>
</dbReference>
<evidence type="ECO:0000256" key="11">
    <source>
        <dbReference type="ARBA" id="ARBA00022840"/>
    </source>
</evidence>
<feature type="region of interest" description="Disordered" evidence="16">
    <location>
        <begin position="1"/>
        <end position="27"/>
    </location>
</feature>
<comment type="caution">
    <text evidence="18">The sequence shown here is derived from an EMBL/GenBank/DDBJ whole genome shotgun (WGS) entry which is preliminary data.</text>
</comment>
<accession>A0ABW4RS53</accession>
<evidence type="ECO:0000256" key="12">
    <source>
        <dbReference type="ARBA" id="ARBA00022993"/>
    </source>
</evidence>
<dbReference type="HAMAP" id="MF_00215">
    <property type="entry name" value="Pantothen_kinase_1"/>
    <property type="match status" value="1"/>
</dbReference>
<evidence type="ECO:0000256" key="10">
    <source>
        <dbReference type="ARBA" id="ARBA00022777"/>
    </source>
</evidence>
<evidence type="ECO:0000313" key="18">
    <source>
        <dbReference type="EMBL" id="MFD1888860.1"/>
    </source>
</evidence>
<dbReference type="PANTHER" id="PTHR10285">
    <property type="entry name" value="URIDINE KINASE"/>
    <property type="match status" value="1"/>
</dbReference>
<sequence length="327" mass="36612">MTDLQHDGGGQASPEDDNPSGPYVELSRGDWAGLADHTDIDLDEQTLARLRGLGDPTGRDEVEAVYLPLTQLIHLHMRHTGHLYRASNAFLELEVRRTPFVIGVAGSVAVGKSTTARLLRELLSRSPGRPKVDLITTDGFLRPNAELERRGLLDRKGFPESYDRRALLRFVVDVKSGVPEVSAPVYSHITYDITDEVEVVRQPDILIVEGLNVLQPARTRSDGAVGLALSDFFDFSVYVDAQEQHIRRWYVERFLALRETAFSDPDSYFTRFATMGDAEAIAFANQVWDEINGPNLRVNVQPTRPRATVILRKGADHDVESVRIRKI</sequence>
<dbReference type="InterPro" id="IPR004566">
    <property type="entry name" value="PanK"/>
</dbReference>
<evidence type="ECO:0000256" key="16">
    <source>
        <dbReference type="SAM" id="MobiDB-lite"/>
    </source>
</evidence>
<keyword evidence="12 14" id="KW-0173">Coenzyme A biosynthesis</keyword>
<feature type="domain" description="Phosphoribulokinase/uridine kinase" evidence="17">
    <location>
        <begin position="101"/>
        <end position="244"/>
    </location>
</feature>
<comment type="pathway">
    <text evidence="3 14 15">Cofactor biosynthesis; coenzyme A biosynthesis; CoA from (R)-pantothenate: step 1/5.</text>
</comment>
<keyword evidence="10 14" id="KW-0418">Kinase</keyword>
<dbReference type="SUPFAM" id="SSF52540">
    <property type="entry name" value="P-loop containing nucleoside triphosphate hydrolases"/>
    <property type="match status" value="1"/>
</dbReference>
<dbReference type="Proteomes" id="UP001597326">
    <property type="component" value="Unassembled WGS sequence"/>
</dbReference>
<comment type="subcellular location">
    <subcellularLocation>
        <location evidence="2 14 15">Cytoplasm</location>
    </subcellularLocation>
</comment>